<dbReference type="InterPro" id="IPR027417">
    <property type="entry name" value="P-loop_NTPase"/>
</dbReference>
<dbReference type="AlphaFoldDB" id="A0A0F9CQR8"/>
<evidence type="ECO:0000313" key="1">
    <source>
        <dbReference type="EMBL" id="KKL08016.1"/>
    </source>
</evidence>
<accession>A0A0F9CQR8</accession>
<comment type="caution">
    <text evidence="1">The sequence shown here is derived from an EMBL/GenBank/DDBJ whole genome shotgun (WGS) entry which is preliminary data.</text>
</comment>
<dbReference type="Gene3D" id="3.40.50.300">
    <property type="entry name" value="P-loop containing nucleotide triphosphate hydrolases"/>
    <property type="match status" value="1"/>
</dbReference>
<sequence length="255" mass="28000">MADQIVVIDKVEDDSYDGKDFKKVTDKAGQVWKIKQGRGGALKEKWGLLEEGKAIKLMMGDFQGKPFVLDFEVVKDAFVAEAAEKVQTKQVDTKDKGICLSYAKDLVIAGKVEFKNMVLEMSIKGNLIRGAKKEVESVDRGMDLFAGIALGIFTDEFLTFKKEVGEVFKIDGGTQSGKLLKMAGEGIGEEPRVIVGTIHSIKGGECDHVWIDVGTSWECKKAMVKDKVVFWDECRVGYVGVTRAIKSVGLLHGEG</sequence>
<feature type="non-terminal residue" evidence="1">
    <location>
        <position position="255"/>
    </location>
</feature>
<name>A0A0F9CQR8_9ZZZZ</name>
<gene>
    <name evidence="1" type="ORF">LCGC14_2580130</name>
</gene>
<protein>
    <submittedName>
        <fullName evidence="1">Uncharacterized protein</fullName>
    </submittedName>
</protein>
<organism evidence="1">
    <name type="scientific">marine sediment metagenome</name>
    <dbReference type="NCBI Taxonomy" id="412755"/>
    <lineage>
        <taxon>unclassified sequences</taxon>
        <taxon>metagenomes</taxon>
        <taxon>ecological metagenomes</taxon>
    </lineage>
</organism>
<dbReference type="SUPFAM" id="SSF52540">
    <property type="entry name" value="P-loop containing nucleoside triphosphate hydrolases"/>
    <property type="match status" value="1"/>
</dbReference>
<reference evidence="1" key="1">
    <citation type="journal article" date="2015" name="Nature">
        <title>Complex archaea that bridge the gap between prokaryotes and eukaryotes.</title>
        <authorList>
            <person name="Spang A."/>
            <person name="Saw J.H."/>
            <person name="Jorgensen S.L."/>
            <person name="Zaremba-Niedzwiedzka K."/>
            <person name="Martijn J."/>
            <person name="Lind A.E."/>
            <person name="van Eijk R."/>
            <person name="Schleper C."/>
            <person name="Guy L."/>
            <person name="Ettema T.J."/>
        </authorList>
    </citation>
    <scope>NUCLEOTIDE SEQUENCE</scope>
</reference>
<proteinExistence type="predicted"/>
<dbReference type="EMBL" id="LAZR01043051">
    <property type="protein sequence ID" value="KKL08016.1"/>
    <property type="molecule type" value="Genomic_DNA"/>
</dbReference>